<comment type="caution">
    <text evidence="1">The sequence shown here is derived from an EMBL/GenBank/DDBJ whole genome shotgun (WGS) entry which is preliminary data.</text>
</comment>
<reference evidence="1" key="2">
    <citation type="journal article" date="2014" name="ISME J.">
        <title>Microbial stratification in low pH oxic and suboxic macroscopic growths along an acid mine drainage.</title>
        <authorList>
            <person name="Mendez-Garcia C."/>
            <person name="Mesa V."/>
            <person name="Sprenger R.R."/>
            <person name="Richter M."/>
            <person name="Diez M.S."/>
            <person name="Solano J."/>
            <person name="Bargiela R."/>
            <person name="Golyshina O.V."/>
            <person name="Manteca A."/>
            <person name="Ramos J.L."/>
            <person name="Gallego J.R."/>
            <person name="Llorente I."/>
            <person name="Martins Dos Santos V.A."/>
            <person name="Jensen O.N."/>
            <person name="Pelaez A.I."/>
            <person name="Sanchez J."/>
            <person name="Ferrer M."/>
        </authorList>
    </citation>
    <scope>NUCLEOTIDE SEQUENCE</scope>
</reference>
<name>T0Z173_9ZZZZ</name>
<dbReference type="GO" id="GO:0005524">
    <property type="term" value="F:ATP binding"/>
    <property type="evidence" value="ECO:0007669"/>
    <property type="project" value="UniProtKB-KW"/>
</dbReference>
<sequence length="71" mass="7455">GVGVLFSTHVLEIAEAICDRVVILSHGRIVAQGTIADLRQRAGLSGRGLEEIFLALTGTGDLTDVVGALRR</sequence>
<dbReference type="EMBL" id="AUZZ01007589">
    <property type="protein sequence ID" value="EQD41696.1"/>
    <property type="molecule type" value="Genomic_DNA"/>
</dbReference>
<keyword evidence="1" id="KW-0067">ATP-binding</keyword>
<organism evidence="1">
    <name type="scientific">mine drainage metagenome</name>
    <dbReference type="NCBI Taxonomy" id="410659"/>
    <lineage>
        <taxon>unclassified sequences</taxon>
        <taxon>metagenomes</taxon>
        <taxon>ecological metagenomes</taxon>
    </lineage>
</organism>
<feature type="non-terminal residue" evidence="1">
    <location>
        <position position="1"/>
    </location>
</feature>
<dbReference type="InterPro" id="IPR027417">
    <property type="entry name" value="P-loop_NTPase"/>
</dbReference>
<dbReference type="SUPFAM" id="SSF52540">
    <property type="entry name" value="P-loop containing nucleoside triphosphate hydrolases"/>
    <property type="match status" value="1"/>
</dbReference>
<keyword evidence="1" id="KW-0547">Nucleotide-binding</keyword>
<reference evidence="1" key="1">
    <citation type="submission" date="2013-08" db="EMBL/GenBank/DDBJ databases">
        <authorList>
            <person name="Mendez C."/>
            <person name="Richter M."/>
            <person name="Ferrer M."/>
            <person name="Sanchez J."/>
        </authorList>
    </citation>
    <scope>NUCLEOTIDE SEQUENCE</scope>
</reference>
<gene>
    <name evidence="1" type="ORF">B2A_10534</name>
</gene>
<evidence type="ECO:0000313" key="1">
    <source>
        <dbReference type="EMBL" id="EQD41696.1"/>
    </source>
</evidence>
<proteinExistence type="predicted"/>
<dbReference type="AlphaFoldDB" id="T0Z173"/>
<dbReference type="Gene3D" id="3.40.50.300">
    <property type="entry name" value="P-loop containing nucleotide triphosphate hydrolases"/>
    <property type="match status" value="1"/>
</dbReference>
<accession>T0Z173</accession>
<protein>
    <submittedName>
        <fullName evidence="1">ABC-type transporter ATP-binding protein</fullName>
    </submittedName>
</protein>